<dbReference type="Pfam" id="PF09498">
    <property type="entry name" value="DUF2388"/>
    <property type="match status" value="1"/>
</dbReference>
<evidence type="ECO:0008006" key="4">
    <source>
        <dbReference type="Google" id="ProtNLM"/>
    </source>
</evidence>
<organism evidence="2 3">
    <name type="scientific">Azotobacter vinelandii (strain DJ / ATCC BAA-1303)</name>
    <dbReference type="NCBI Taxonomy" id="322710"/>
    <lineage>
        <taxon>Bacteria</taxon>
        <taxon>Pseudomonadati</taxon>
        <taxon>Pseudomonadota</taxon>
        <taxon>Gammaproteobacteria</taxon>
        <taxon>Pseudomonadales</taxon>
        <taxon>Pseudomonadaceae</taxon>
        <taxon>Azotobacter</taxon>
    </lineage>
</organism>
<dbReference type="eggNOG" id="ENOG50345I0">
    <property type="taxonomic scope" value="Bacteria"/>
</dbReference>
<keyword evidence="1" id="KW-0732">Signal</keyword>
<dbReference type="EnsemblBacteria" id="ACO76445">
    <property type="protein sequence ID" value="ACO76445"/>
    <property type="gene ID" value="Avin_01830"/>
</dbReference>
<dbReference type="HOGENOM" id="CLU_153878_1_2_6"/>
<sequence length="105" mass="11046">MSRLSLLVATALLATTTSTLASSLLATTDTIGNALANSSESTSDLTFDDDDDKIVLEARDDAASFIASEGAIRGAHLEAALQHIRRQSPQLEASDRQLAEAILAF</sequence>
<dbReference type="OrthoDB" id="7022011at2"/>
<evidence type="ECO:0000313" key="2">
    <source>
        <dbReference type="EMBL" id="ACO76445.1"/>
    </source>
</evidence>
<dbReference type="RefSeq" id="WP_012698873.1">
    <property type="nucleotide sequence ID" value="NC_012560.1"/>
</dbReference>
<gene>
    <name evidence="2" type="ordered locus">Avin_01830</name>
</gene>
<reference evidence="2 3" key="1">
    <citation type="journal article" date="2009" name="J. Bacteriol.">
        <title>Genome sequence of Azotobacter vinelandii, an obligate aerobe specialized to support diverse anaerobic metabolic processes.</title>
        <authorList>
            <person name="Setubal J.C."/>
            <person name="dos Santos P."/>
            <person name="Goldman B.S."/>
            <person name="Ertesvag H."/>
            <person name="Espin G."/>
            <person name="Rubio L.M."/>
            <person name="Valla S."/>
            <person name="Almeida N.F."/>
            <person name="Balasubramanian D."/>
            <person name="Cromes L."/>
            <person name="Curatti L."/>
            <person name="Du Z."/>
            <person name="Godsy E."/>
            <person name="Goodner B."/>
            <person name="Hellner-Burris K."/>
            <person name="Hernandez J.A."/>
            <person name="Houmiel K."/>
            <person name="Imperial J."/>
            <person name="Kennedy C."/>
            <person name="Larson T.J."/>
            <person name="Latreille P."/>
            <person name="Ligon L.S."/>
            <person name="Lu J."/>
            <person name="Maerk M."/>
            <person name="Miller N.M."/>
            <person name="Norton S."/>
            <person name="O'Carroll I.P."/>
            <person name="Paulsen I."/>
            <person name="Raulfs E.C."/>
            <person name="Roemer R."/>
            <person name="Rosser J."/>
            <person name="Segura D."/>
            <person name="Slater S."/>
            <person name="Stricklin S.L."/>
            <person name="Studholme D.J."/>
            <person name="Sun J."/>
            <person name="Viana C.J."/>
            <person name="Wallin E."/>
            <person name="Wang B."/>
            <person name="Wheeler C."/>
            <person name="Zhu H."/>
            <person name="Dean D.R."/>
            <person name="Dixon R."/>
            <person name="Wood D."/>
        </authorList>
    </citation>
    <scope>NUCLEOTIDE SEQUENCE [LARGE SCALE GENOMIC DNA]</scope>
    <source>
        <strain evidence="3">DJ / ATCC BAA-1303</strain>
    </source>
</reference>
<dbReference type="InterPro" id="IPR012661">
    <property type="entry name" value="CHP02448"/>
</dbReference>
<dbReference type="Proteomes" id="UP000002424">
    <property type="component" value="Chromosome"/>
</dbReference>
<evidence type="ECO:0000256" key="1">
    <source>
        <dbReference type="SAM" id="SignalP"/>
    </source>
</evidence>
<evidence type="ECO:0000313" key="3">
    <source>
        <dbReference type="Proteomes" id="UP000002424"/>
    </source>
</evidence>
<dbReference type="AlphaFoldDB" id="C1DH38"/>
<name>C1DH38_AZOVD</name>
<dbReference type="NCBIfam" id="TIGR02448">
    <property type="entry name" value="conserverd hypothetical protein"/>
    <property type="match status" value="1"/>
</dbReference>
<dbReference type="EMBL" id="CP001157">
    <property type="protein sequence ID" value="ACO76445.1"/>
    <property type="molecule type" value="Genomic_DNA"/>
</dbReference>
<feature type="signal peptide" evidence="1">
    <location>
        <begin position="1"/>
        <end position="21"/>
    </location>
</feature>
<dbReference type="STRING" id="322710.Avin_01830"/>
<protein>
    <recommendedName>
        <fullName evidence="4">Holliday junction resolvasome, helicase subunit</fullName>
    </recommendedName>
</protein>
<proteinExistence type="predicted"/>
<dbReference type="KEGG" id="avn:Avin_01830"/>
<accession>C1DH38</accession>
<feature type="chain" id="PRO_5002908368" description="Holliday junction resolvasome, helicase subunit" evidence="1">
    <location>
        <begin position="22"/>
        <end position="105"/>
    </location>
</feature>
<dbReference type="GeneID" id="88183646"/>
<keyword evidence="3" id="KW-1185">Reference proteome</keyword>